<proteinExistence type="inferred from homology"/>
<protein>
    <recommendedName>
        <fullName evidence="4">Cys-tRNA(Pro)/Cys-tRNA(Cys) deacylase</fullName>
        <ecNumber evidence="4">4.2.-.-</ecNumber>
    </recommendedName>
</protein>
<organism evidence="6 7">
    <name type="scientific">Rhinopithecimicrobium faecis</name>
    <dbReference type="NCBI Taxonomy" id="2820698"/>
    <lineage>
        <taxon>Bacteria</taxon>
        <taxon>Pseudomonadati</taxon>
        <taxon>Bacteroidota</taxon>
        <taxon>Sphingobacteriia</taxon>
        <taxon>Sphingobacteriales</taxon>
        <taxon>Sphingobacteriaceae</taxon>
        <taxon>Rhinopithecimicrobium</taxon>
    </lineage>
</organism>
<dbReference type="PANTHER" id="PTHR30411">
    <property type="entry name" value="CYTOPLASMIC PROTEIN"/>
    <property type="match status" value="1"/>
</dbReference>
<dbReference type="EMBL" id="JAGKSB010000004">
    <property type="protein sequence ID" value="MBP3942788.1"/>
    <property type="molecule type" value="Genomic_DNA"/>
</dbReference>
<evidence type="ECO:0000313" key="7">
    <source>
        <dbReference type="Proteomes" id="UP000679691"/>
    </source>
</evidence>
<sequence length="155" mass="16846">MSKKTNAVRILEQAAFPFRLQEYEVTEDLSALHVAEQLGISLQGIYKTLVLQANTKEFIVAVIAADAQLDLKKMAQAVAVKNCAMLPLADLLKITGYMRGGCSPIGMKKLLRTVIDSSAESLAEFTISGGRRGLQIIMNPKNLGTLIHAKFDAIV</sequence>
<keyword evidence="2 4" id="KW-0648">Protein biosynthesis</keyword>
<dbReference type="PANTHER" id="PTHR30411:SF0">
    <property type="entry name" value="CYS-TRNA(PRO)_CYS-TRNA(CYS) DEACYLASE YBAK"/>
    <property type="match status" value="1"/>
</dbReference>
<dbReference type="Proteomes" id="UP000679691">
    <property type="component" value="Unassembled WGS sequence"/>
</dbReference>
<evidence type="ECO:0000259" key="5">
    <source>
        <dbReference type="Pfam" id="PF04073"/>
    </source>
</evidence>
<reference evidence="6" key="1">
    <citation type="submission" date="2021-03" db="EMBL/GenBank/DDBJ databases">
        <authorList>
            <person name="Lu T."/>
            <person name="Wang Q."/>
            <person name="Han X."/>
        </authorList>
    </citation>
    <scope>NUCLEOTIDE SEQUENCE</scope>
    <source>
        <strain evidence="6">WQ 2009</strain>
    </source>
</reference>
<dbReference type="AlphaFoldDB" id="A0A8T4HBS1"/>
<evidence type="ECO:0000256" key="2">
    <source>
        <dbReference type="ARBA" id="ARBA00022917"/>
    </source>
</evidence>
<dbReference type="GO" id="GO:0002161">
    <property type="term" value="F:aminoacyl-tRNA deacylase activity"/>
    <property type="evidence" value="ECO:0007669"/>
    <property type="project" value="InterPro"/>
</dbReference>
<comment type="similarity">
    <text evidence="1 4">Belongs to the prolyl-tRNA editing family. YbaK/EbsC subfamily.</text>
</comment>
<dbReference type="SUPFAM" id="SSF55826">
    <property type="entry name" value="YbaK/ProRS associated domain"/>
    <property type="match status" value="1"/>
</dbReference>
<accession>A0A8T4HBS1</accession>
<gene>
    <name evidence="6" type="primary">ybaK</name>
    <name evidence="6" type="ORF">J5U18_04285</name>
</gene>
<dbReference type="Gene3D" id="3.90.960.10">
    <property type="entry name" value="YbaK/aminoacyl-tRNA synthetase-associated domain"/>
    <property type="match status" value="1"/>
</dbReference>
<dbReference type="GO" id="GO:0006412">
    <property type="term" value="P:translation"/>
    <property type="evidence" value="ECO:0007669"/>
    <property type="project" value="UniProtKB-KW"/>
</dbReference>
<evidence type="ECO:0000313" key="6">
    <source>
        <dbReference type="EMBL" id="MBP3942788.1"/>
    </source>
</evidence>
<dbReference type="NCBIfam" id="TIGR00011">
    <property type="entry name" value="YbaK_EbsC"/>
    <property type="match status" value="1"/>
</dbReference>
<evidence type="ECO:0000256" key="3">
    <source>
        <dbReference type="ARBA" id="ARBA00023239"/>
    </source>
</evidence>
<dbReference type="Pfam" id="PF04073">
    <property type="entry name" value="tRNA_edit"/>
    <property type="match status" value="1"/>
</dbReference>
<evidence type="ECO:0000256" key="4">
    <source>
        <dbReference type="PIRNR" id="PIRNR006181"/>
    </source>
</evidence>
<evidence type="ECO:0000256" key="1">
    <source>
        <dbReference type="ARBA" id="ARBA00009798"/>
    </source>
</evidence>
<keyword evidence="7" id="KW-1185">Reference proteome</keyword>
<name>A0A8T4HBS1_9SPHI</name>
<dbReference type="GO" id="GO:0016829">
    <property type="term" value="F:lyase activity"/>
    <property type="evidence" value="ECO:0007669"/>
    <property type="project" value="UniProtKB-KW"/>
</dbReference>
<dbReference type="InterPro" id="IPR004369">
    <property type="entry name" value="Prolyl-tRNA_editing_YbaK/EbsC"/>
</dbReference>
<dbReference type="CDD" id="cd00002">
    <property type="entry name" value="YbaK_deacylase"/>
    <property type="match status" value="1"/>
</dbReference>
<dbReference type="InterPro" id="IPR007214">
    <property type="entry name" value="YbaK/aa-tRNA-synth-assoc-dom"/>
</dbReference>
<keyword evidence="3 4" id="KW-0456">Lyase</keyword>
<dbReference type="RefSeq" id="WP_353546274.1">
    <property type="nucleotide sequence ID" value="NZ_JAGKSB010000004.1"/>
</dbReference>
<dbReference type="InterPro" id="IPR036754">
    <property type="entry name" value="YbaK/aa-tRNA-synt-asso_dom_sf"/>
</dbReference>
<dbReference type="PIRSF" id="PIRSF006181">
    <property type="entry name" value="EbsC_YbaK"/>
    <property type="match status" value="1"/>
</dbReference>
<comment type="caution">
    <text evidence="6">The sequence shown here is derived from an EMBL/GenBank/DDBJ whole genome shotgun (WGS) entry which is preliminary data.</text>
</comment>
<feature type="domain" description="YbaK/aminoacyl-tRNA synthetase-associated" evidence="5">
    <location>
        <begin position="33"/>
        <end position="143"/>
    </location>
</feature>
<dbReference type="EC" id="4.2.-.-" evidence="4"/>